<dbReference type="VEuPathDB" id="TriTrypDB:Tb927.5.4730"/>
<organism evidence="3">
    <name type="scientific">Trypanosoma brucei</name>
    <dbReference type="NCBI Taxonomy" id="5691"/>
    <lineage>
        <taxon>Eukaryota</taxon>
        <taxon>Discoba</taxon>
        <taxon>Euglenozoa</taxon>
        <taxon>Kinetoplastea</taxon>
        <taxon>Metakinetoplastina</taxon>
        <taxon>Trypanosomatida</taxon>
        <taxon>Trypanosomatidae</taxon>
        <taxon>Trypanosoma</taxon>
    </lineage>
</organism>
<feature type="compositionally biased region" description="Basic and acidic residues" evidence="1">
    <location>
        <begin position="390"/>
        <end position="403"/>
    </location>
</feature>
<feature type="signal peptide" evidence="2">
    <location>
        <begin position="1"/>
        <end position="22"/>
    </location>
</feature>
<accession>A0A1J0R6V2</accession>
<name>A0A1J0R6V2_9TRYP</name>
<dbReference type="AlphaFoldDB" id="A0A1J0R6V2"/>
<evidence type="ECO:0000313" key="3">
    <source>
        <dbReference type="EMBL" id="APD73523.1"/>
    </source>
</evidence>
<dbReference type="VEuPathDB" id="TriTrypDB:Tb1125.5.4730"/>
<reference evidence="3" key="1">
    <citation type="submission" date="2016-08" db="EMBL/GenBank/DDBJ databases">
        <title>VSG repertoire of Trypanosoma brucei EATRO 1125.</title>
        <authorList>
            <person name="Cross G.A."/>
        </authorList>
    </citation>
    <scope>NUCLEOTIDE SEQUENCE</scope>
    <source>
        <strain evidence="3">EATRO 1125</strain>
    </source>
</reference>
<feature type="region of interest" description="Disordered" evidence="1">
    <location>
        <begin position="379"/>
        <end position="412"/>
    </location>
</feature>
<dbReference type="EMBL" id="KX699567">
    <property type="protein sequence ID" value="APD73523.1"/>
    <property type="molecule type" value="Genomic_DNA"/>
</dbReference>
<feature type="chain" id="PRO_5012362462" evidence="2">
    <location>
        <begin position="23"/>
        <end position="425"/>
    </location>
</feature>
<keyword evidence="2" id="KW-0732">Signal</keyword>
<proteinExistence type="predicted"/>
<protein>
    <submittedName>
        <fullName evidence="3">Variant surface glycoprotein 1125.1295</fullName>
    </submittedName>
</protein>
<evidence type="ECO:0000256" key="2">
    <source>
        <dbReference type="SAM" id="SignalP"/>
    </source>
</evidence>
<dbReference type="VEuPathDB" id="TriTrypDB:Tb427_000824200"/>
<sequence length="425" mass="45160">MCYLLTSIFLVAYAAGLGQAAAATKPAANRDDCTDPCNCRHRAQELIRYLSGLLDKTAGRVEESAKAAENLTVAAALTSGKKKANFAILAGITHDNAVAGAKVLNQNSPIVRQYLKHITTMYSCYDAEVRAPQSGKTYTVTPVGGSNHYGTATYSAAHLTATVSEACTTIDQEEKSPITAATLTKGQGLREPKLGISLKSVCKNSESACSGATASDIITVTLSIDHTTAPVTTGWTQSAATEAIPLAGTIKLTGVDKDKLDENHTVISAAVTALTGVPEVDARDSYTGHPQFTNLEGRFLLGIPDGTEIAWMLPSKVDGKINKIFGESQTPFDKQVWKDAEKNGESLLSEKKTQTGNLKKLEENIHMGVALAVALGTSSPAVPKCDTSSEEVKGGRERKETKKQTNAKSTKQRNLAKMKKVVIFV</sequence>
<evidence type="ECO:0000256" key="1">
    <source>
        <dbReference type="SAM" id="MobiDB-lite"/>
    </source>
</evidence>